<evidence type="ECO:0000313" key="2">
    <source>
        <dbReference type="EMBL" id="CBJ11227.1"/>
    </source>
</evidence>
<evidence type="ECO:0000313" key="3">
    <source>
        <dbReference type="Proteomes" id="UP000001060"/>
    </source>
</evidence>
<dbReference type="AlphaFoldDB" id="D3HQQ7"/>
<feature type="transmembrane region" description="Helical" evidence="1">
    <location>
        <begin position="45"/>
        <end position="66"/>
    </location>
</feature>
<accession>D3HQQ7</accession>
<organism evidence="2 3">
    <name type="scientific">Legionella longbeachae serogroup 1 (strain NSW150)</name>
    <dbReference type="NCBI Taxonomy" id="661367"/>
    <lineage>
        <taxon>Bacteria</taxon>
        <taxon>Pseudomonadati</taxon>
        <taxon>Pseudomonadota</taxon>
        <taxon>Gammaproteobacteria</taxon>
        <taxon>Legionellales</taxon>
        <taxon>Legionellaceae</taxon>
        <taxon>Legionella</taxon>
    </lineage>
</organism>
<proteinExistence type="predicted"/>
<keyword evidence="1" id="KW-0812">Transmembrane</keyword>
<sequence>MVFYEGWFSVCDLIFTLMGTLDDLVKQYLSKYKKKSSIDGYMSILTAPIPSVSLLLNNVFRLLFFYI</sequence>
<keyword evidence="3" id="KW-1185">Reference proteome</keyword>
<dbReference type="EMBL" id="FN650140">
    <property type="protein sequence ID" value="CBJ11227.1"/>
    <property type="molecule type" value="Genomic_DNA"/>
</dbReference>
<keyword evidence="1" id="KW-0472">Membrane</keyword>
<gene>
    <name evidence="2" type="ordered locus">LLO_4016</name>
</gene>
<reference evidence="2 3" key="1">
    <citation type="journal article" date="2010" name="PLoS Genet.">
        <title>Analysis of the Legionella longbeachae genome and transcriptome uncovers unique strategies to cause Legionnaires' disease.</title>
        <authorList>
            <person name="Cazalet C."/>
            <person name="Gomez-Valero L."/>
            <person name="Rusniok C."/>
            <person name="Lomma M."/>
            <person name="Dervins-Ravault D."/>
            <person name="Newton H."/>
            <person name="Sansom F."/>
            <person name="Jarraud S."/>
            <person name="Zidane N."/>
            <person name="Ma L."/>
            <person name="Bouchier C."/>
            <person name="Etienne J."/>
            <person name="Hartland E."/>
            <person name="Buchrieser C."/>
        </authorList>
    </citation>
    <scope>NUCLEOTIDE SEQUENCE [LARGE SCALE GENOMIC DNA]</scope>
    <source>
        <strain evidence="2 3">NSW150</strain>
    </source>
</reference>
<evidence type="ECO:0000256" key="1">
    <source>
        <dbReference type="SAM" id="Phobius"/>
    </source>
</evidence>
<dbReference type="HOGENOM" id="CLU_2807160_0_0_6"/>
<name>D3HQQ7_LEGLN</name>
<protein>
    <submittedName>
        <fullName evidence="2">Uncharacterized protein</fullName>
    </submittedName>
</protein>
<dbReference type="KEGG" id="llo:LLO_4016"/>
<keyword evidence="1" id="KW-1133">Transmembrane helix</keyword>
<dbReference type="Proteomes" id="UP000001060">
    <property type="component" value="Chromosome"/>
</dbReference>